<evidence type="ECO:0000313" key="2">
    <source>
        <dbReference type="EMBL" id="GAA3029749.1"/>
    </source>
</evidence>
<feature type="domain" description="Transposase IS200-like" evidence="1">
    <location>
        <begin position="12"/>
        <end position="129"/>
    </location>
</feature>
<dbReference type="Gene3D" id="3.30.70.1290">
    <property type="entry name" value="Transposase IS200-like"/>
    <property type="match status" value="1"/>
</dbReference>
<dbReference type="Proteomes" id="UP001499930">
    <property type="component" value="Unassembled WGS sequence"/>
</dbReference>
<dbReference type="PANTHER" id="PTHR33360:SF2">
    <property type="entry name" value="TRANSPOSASE FOR INSERTION SEQUENCE ELEMENT IS200"/>
    <property type="match status" value="1"/>
</dbReference>
<dbReference type="PANTHER" id="PTHR33360">
    <property type="entry name" value="TRANSPOSASE FOR INSERTION SEQUENCE ELEMENT IS200"/>
    <property type="match status" value="1"/>
</dbReference>
<name>A0ABP6L380_9ACTN</name>
<gene>
    <name evidence="2" type="primary">tnpA</name>
    <name evidence="2" type="ORF">GCM10017559_65380</name>
</gene>
<evidence type="ECO:0000313" key="3">
    <source>
        <dbReference type="Proteomes" id="UP001499930"/>
    </source>
</evidence>
<dbReference type="InterPro" id="IPR002686">
    <property type="entry name" value="Transposase_17"/>
</dbReference>
<dbReference type="SUPFAM" id="SSF143422">
    <property type="entry name" value="Transposase IS200-like"/>
    <property type="match status" value="1"/>
</dbReference>
<dbReference type="InterPro" id="IPR036515">
    <property type="entry name" value="Transposase_17_sf"/>
</dbReference>
<reference evidence="3" key="1">
    <citation type="journal article" date="2019" name="Int. J. Syst. Evol. Microbiol.">
        <title>The Global Catalogue of Microorganisms (GCM) 10K type strain sequencing project: providing services to taxonomists for standard genome sequencing and annotation.</title>
        <authorList>
            <consortium name="The Broad Institute Genomics Platform"/>
            <consortium name="The Broad Institute Genome Sequencing Center for Infectious Disease"/>
            <person name="Wu L."/>
            <person name="Ma J."/>
        </authorList>
    </citation>
    <scope>NUCLEOTIDE SEQUENCE [LARGE SCALE GENOMIC DNA]</scope>
    <source>
        <strain evidence="3">JCM 3106</strain>
    </source>
</reference>
<sequence>MILQVGSSLGVACNLGYHVVWCPKYRRSVLGGRIRNRLGESIRAQADGRGWEIVVREAMPDRVHLFIEPRPKASLSYMADRFKGFTFHYLRAGFPHLRSQLPTLWSQSYAMATVGAVFAEAVHRYIDTRYERVPTGGGARA</sequence>
<keyword evidence="3" id="KW-1185">Reference proteome</keyword>
<organism evidence="2 3">
    <name type="scientific">Streptosporangium longisporum</name>
    <dbReference type="NCBI Taxonomy" id="46187"/>
    <lineage>
        <taxon>Bacteria</taxon>
        <taxon>Bacillati</taxon>
        <taxon>Actinomycetota</taxon>
        <taxon>Actinomycetes</taxon>
        <taxon>Streptosporangiales</taxon>
        <taxon>Streptosporangiaceae</taxon>
        <taxon>Streptosporangium</taxon>
    </lineage>
</organism>
<evidence type="ECO:0000259" key="1">
    <source>
        <dbReference type="SMART" id="SM01321"/>
    </source>
</evidence>
<accession>A0ABP6L380</accession>
<dbReference type="Pfam" id="PF01797">
    <property type="entry name" value="Y1_Tnp"/>
    <property type="match status" value="1"/>
</dbReference>
<comment type="caution">
    <text evidence="2">The sequence shown here is derived from an EMBL/GenBank/DDBJ whole genome shotgun (WGS) entry which is preliminary data.</text>
</comment>
<dbReference type="RefSeq" id="WP_344902953.1">
    <property type="nucleotide sequence ID" value="NZ_BAAAWD010000019.1"/>
</dbReference>
<proteinExistence type="predicted"/>
<dbReference type="SMART" id="SM01321">
    <property type="entry name" value="Y1_Tnp"/>
    <property type="match status" value="1"/>
</dbReference>
<protein>
    <submittedName>
        <fullName evidence="2">IS200/IS605 family transposase</fullName>
    </submittedName>
</protein>
<dbReference type="EMBL" id="BAAAWD010000019">
    <property type="protein sequence ID" value="GAA3029749.1"/>
    <property type="molecule type" value="Genomic_DNA"/>
</dbReference>
<dbReference type="NCBIfam" id="NF033573">
    <property type="entry name" value="transpos_IS200"/>
    <property type="match status" value="1"/>
</dbReference>